<dbReference type="GO" id="GO:0016740">
    <property type="term" value="F:transferase activity"/>
    <property type="evidence" value="ECO:0007669"/>
    <property type="project" value="UniProtKB-KW"/>
</dbReference>
<evidence type="ECO:0000259" key="2">
    <source>
        <dbReference type="Pfam" id="PF05686"/>
    </source>
</evidence>
<dbReference type="Pfam" id="PF17784">
    <property type="entry name" value="Sulfotransfer_4"/>
    <property type="match status" value="1"/>
</dbReference>
<dbReference type="PANTHER" id="PTHR12203">
    <property type="entry name" value="KDEL LYS-ASP-GLU-LEU CONTAINING - RELATED"/>
    <property type="match status" value="1"/>
</dbReference>
<sequence length="579" mass="66365">MASPAPVVFQIGFNRCGTKFITELFQANGYEARHWGQGGLAEDIFYAKATGQVPLTDWPKARLFSDLESVHRYDRPMLEAFKEFRFLEEQFPEAVFLLNERDPEAWAASRASHHDGQYIRFHAHHLGLPINEVPQFWLRDWERHISDVLTHFEGNERLIRYNIDSDQPGDLAERLAPWFELRKIPGGPGRKIREKRKRQLVALRGGMEVAGPKRGAAPIDRLFVESVARHCAALDPAPDALLDANRHSAVHAVWDGRAQVLDRKGEPLPLYRELGWEVDRFLARPRMPKLDRVQGVLNEVLALHRPRAMEIDMQDGRNLGADGMRAPDNRIVTYNRRPGAANLVLWPLPGYHTIGERHFAQAVTPDPIPFEEKKDALAWRGNLAGRALAGRFPEQKIRRPSHQILQDLMKAERGGEAETLLEAELMQLTRYEFVSRYFGHPDFDIGFTLPDQFRTLREESLLSLYCTERVPLSWVYGYRYIASLSGHDTGSNFFTAANSNSVVLKEEDGWELFYTGAFRPWQHYIPLEPGAGDIEEKLAWARENPARCAEMVMASQAMCTRFACPKFRREFLNLILDTF</sequence>
<keyword evidence="1 3" id="KW-0808">Transferase</keyword>
<organism evidence="3 4">
    <name type="scientific">Aliiruegeria lutimaris</name>
    <dbReference type="NCBI Taxonomy" id="571298"/>
    <lineage>
        <taxon>Bacteria</taxon>
        <taxon>Pseudomonadati</taxon>
        <taxon>Pseudomonadota</taxon>
        <taxon>Alphaproteobacteria</taxon>
        <taxon>Rhodobacterales</taxon>
        <taxon>Roseobacteraceae</taxon>
        <taxon>Aliiruegeria</taxon>
    </lineage>
</organism>
<dbReference type="PANTHER" id="PTHR12203:SF35">
    <property type="entry name" value="PROTEIN O-GLUCOSYLTRANSFERASE 1"/>
    <property type="match status" value="1"/>
</dbReference>
<evidence type="ECO:0000313" key="3">
    <source>
        <dbReference type="EMBL" id="SDJ99406.1"/>
    </source>
</evidence>
<evidence type="ECO:0000313" key="4">
    <source>
        <dbReference type="Proteomes" id="UP000199382"/>
    </source>
</evidence>
<dbReference type="InterPro" id="IPR040632">
    <property type="entry name" value="Sulfotransfer_4"/>
</dbReference>
<dbReference type="OrthoDB" id="7976614at2"/>
<dbReference type="Proteomes" id="UP000199382">
    <property type="component" value="Unassembled WGS sequence"/>
</dbReference>
<dbReference type="InterPro" id="IPR027417">
    <property type="entry name" value="P-loop_NTPase"/>
</dbReference>
<dbReference type="AlphaFoldDB" id="A0A1G8Y9I0"/>
<dbReference type="InterPro" id="IPR051091">
    <property type="entry name" value="O-Glucosyltr/Glycosyltrsf_90"/>
</dbReference>
<evidence type="ECO:0000256" key="1">
    <source>
        <dbReference type="ARBA" id="ARBA00022679"/>
    </source>
</evidence>
<keyword evidence="4" id="KW-1185">Reference proteome</keyword>
<feature type="domain" description="Glycosyl transferase CAP10" evidence="2">
    <location>
        <begin position="498"/>
        <end position="556"/>
    </location>
</feature>
<accession>A0A1G8Y9I0</accession>
<dbReference type="STRING" id="571298.SAMN04488026_102854"/>
<dbReference type="EMBL" id="FNEK01000028">
    <property type="protein sequence ID" value="SDJ99406.1"/>
    <property type="molecule type" value="Genomic_DNA"/>
</dbReference>
<dbReference type="InterPro" id="IPR006598">
    <property type="entry name" value="CAP10"/>
</dbReference>
<gene>
    <name evidence="3" type="ORF">SAMN04488026_102854</name>
</gene>
<protein>
    <submittedName>
        <fullName evidence="3">Glycosyl transferase family 90</fullName>
    </submittedName>
</protein>
<name>A0A1G8Y9I0_9RHOB</name>
<dbReference type="RefSeq" id="WP_139188401.1">
    <property type="nucleotide sequence ID" value="NZ_FNEK01000028.1"/>
</dbReference>
<dbReference type="Pfam" id="PF05686">
    <property type="entry name" value="Glyco_transf_90"/>
    <property type="match status" value="1"/>
</dbReference>
<proteinExistence type="predicted"/>
<dbReference type="Gene3D" id="3.40.50.300">
    <property type="entry name" value="P-loop containing nucleotide triphosphate hydrolases"/>
    <property type="match status" value="1"/>
</dbReference>
<dbReference type="SUPFAM" id="SSF52540">
    <property type="entry name" value="P-loop containing nucleoside triphosphate hydrolases"/>
    <property type="match status" value="1"/>
</dbReference>
<reference evidence="3 4" key="1">
    <citation type="submission" date="2016-10" db="EMBL/GenBank/DDBJ databases">
        <authorList>
            <person name="de Groot N.N."/>
        </authorList>
    </citation>
    <scope>NUCLEOTIDE SEQUENCE [LARGE SCALE GENOMIC DNA]</scope>
    <source>
        <strain evidence="3 4">DSM 25294</strain>
    </source>
</reference>